<reference evidence="3" key="1">
    <citation type="submission" date="2018-03" db="EMBL/GenBank/DDBJ databases">
        <title>Lachnoclostridium SNUG30370 gen.nov., sp.nov., isolated from human faeces.</title>
        <authorList>
            <person name="Seo B."/>
            <person name="Jeon K."/>
            <person name="Ko G."/>
        </authorList>
    </citation>
    <scope>NUCLEOTIDE SEQUENCE [LARGE SCALE GENOMIC DNA]</scope>
    <source>
        <strain evidence="3">SNUG30370</strain>
    </source>
</reference>
<keyword evidence="1" id="KW-0812">Transmembrane</keyword>
<gene>
    <name evidence="2" type="ORF">C7U55_01355</name>
</gene>
<proteinExistence type="predicted"/>
<dbReference type="AlphaFoldDB" id="A0A2T3G3Y1"/>
<evidence type="ECO:0000256" key="1">
    <source>
        <dbReference type="SAM" id="Phobius"/>
    </source>
</evidence>
<name>A0A2T3G3Y1_9FIRM</name>
<dbReference type="RefSeq" id="WP_106987013.1">
    <property type="nucleotide sequence ID" value="NZ_DBGCOW010000014.1"/>
</dbReference>
<sequence length="178" mass="20791">MSEIDEAKKRIEKRRKPLNDHNFKKLYNSMIRLMVMMIVVLGSLIVLKNPELEKNIFNGAHLQKVITYLSQTVLDFLPEDMQVSQDVSYTKLKGNYYQGNSNQVVALKLGKITRINKDQVKMIDEKGVEITFSSLKDIQVKEKQEVKQGDVIATYQQKFRMTFRYLGKNITYQEYLGM</sequence>
<evidence type="ECO:0008006" key="4">
    <source>
        <dbReference type="Google" id="ProtNLM"/>
    </source>
</evidence>
<keyword evidence="1" id="KW-0472">Membrane</keyword>
<evidence type="ECO:0000313" key="3">
    <source>
        <dbReference type="Proteomes" id="UP000241201"/>
    </source>
</evidence>
<feature type="transmembrane region" description="Helical" evidence="1">
    <location>
        <begin position="26"/>
        <end position="47"/>
    </location>
</feature>
<dbReference type="Proteomes" id="UP000241201">
    <property type="component" value="Unassembled WGS sequence"/>
</dbReference>
<evidence type="ECO:0000313" key="2">
    <source>
        <dbReference type="EMBL" id="PST42233.1"/>
    </source>
</evidence>
<comment type="caution">
    <text evidence="2">The sequence shown here is derived from an EMBL/GenBank/DDBJ whole genome shotgun (WGS) entry which is preliminary data.</text>
</comment>
<dbReference type="Gene3D" id="2.70.70.10">
    <property type="entry name" value="Glucose Permease (Domain IIA)"/>
    <property type="match status" value="1"/>
</dbReference>
<accession>A0A2T3G3Y1</accession>
<keyword evidence="1" id="KW-1133">Transmembrane helix</keyword>
<organism evidence="2 3">
    <name type="scientific">Faecalibacillus faecis</name>
    <dbReference type="NCBI Taxonomy" id="1982628"/>
    <lineage>
        <taxon>Bacteria</taxon>
        <taxon>Bacillati</taxon>
        <taxon>Bacillota</taxon>
        <taxon>Erysipelotrichia</taxon>
        <taxon>Erysipelotrichales</taxon>
        <taxon>Coprobacillaceae</taxon>
        <taxon>Faecalibacillus</taxon>
    </lineage>
</organism>
<protein>
    <recommendedName>
        <fullName evidence="4">Peptidase M23 domain-containing protein</fullName>
    </recommendedName>
</protein>
<dbReference type="EMBL" id="PYLP01000001">
    <property type="protein sequence ID" value="PST42233.1"/>
    <property type="molecule type" value="Genomic_DNA"/>
</dbReference>
<keyword evidence="3" id="KW-1185">Reference proteome</keyword>
<dbReference type="GeneID" id="77469753"/>
<dbReference type="InterPro" id="IPR011055">
    <property type="entry name" value="Dup_hybrid_motif"/>
</dbReference>